<dbReference type="PROSITE" id="PS51318">
    <property type="entry name" value="TAT"/>
    <property type="match status" value="1"/>
</dbReference>
<feature type="region of interest" description="Disordered" evidence="1">
    <location>
        <begin position="46"/>
        <end position="65"/>
    </location>
</feature>
<dbReference type="Proteomes" id="UP000800981">
    <property type="component" value="Unassembled WGS sequence"/>
</dbReference>
<keyword evidence="3" id="KW-1185">Reference proteome</keyword>
<dbReference type="SUPFAM" id="SSF49452">
    <property type="entry name" value="Starch-binding domain-like"/>
    <property type="match status" value="1"/>
</dbReference>
<dbReference type="Gene3D" id="2.60.40.1120">
    <property type="entry name" value="Carboxypeptidase-like, regulatory domain"/>
    <property type="match status" value="1"/>
</dbReference>
<dbReference type="RefSeq" id="WP_166284715.1">
    <property type="nucleotide sequence ID" value="NZ_JAANNP010000118.1"/>
</dbReference>
<dbReference type="Pfam" id="PF13620">
    <property type="entry name" value="CarboxypepD_reg"/>
    <property type="match status" value="1"/>
</dbReference>
<evidence type="ECO:0000313" key="2">
    <source>
        <dbReference type="EMBL" id="NHC16258.1"/>
    </source>
</evidence>
<dbReference type="EMBL" id="JAANNP010000118">
    <property type="protein sequence ID" value="NHC16258.1"/>
    <property type="molecule type" value="Genomic_DNA"/>
</dbReference>
<comment type="caution">
    <text evidence="2">The sequence shown here is derived from an EMBL/GenBank/DDBJ whole genome shotgun (WGS) entry which is preliminary data.</text>
</comment>
<organism evidence="2 3">
    <name type="scientific">Motilibacter deserti</name>
    <dbReference type="NCBI Taxonomy" id="2714956"/>
    <lineage>
        <taxon>Bacteria</taxon>
        <taxon>Bacillati</taxon>
        <taxon>Actinomycetota</taxon>
        <taxon>Actinomycetes</taxon>
        <taxon>Motilibacterales</taxon>
        <taxon>Motilibacteraceae</taxon>
        <taxon>Motilibacter</taxon>
    </lineage>
</organism>
<dbReference type="InterPro" id="IPR006311">
    <property type="entry name" value="TAT_signal"/>
</dbReference>
<feature type="compositionally biased region" description="Pro residues" evidence="1">
    <location>
        <begin position="50"/>
        <end position="60"/>
    </location>
</feature>
<reference evidence="2 3" key="1">
    <citation type="submission" date="2020-03" db="EMBL/GenBank/DDBJ databases">
        <title>Two novel Motilibacter sp.</title>
        <authorList>
            <person name="Liu S."/>
        </authorList>
    </citation>
    <scope>NUCLEOTIDE SEQUENCE [LARGE SCALE GENOMIC DNA]</scope>
    <source>
        <strain evidence="2 3">E257</strain>
    </source>
</reference>
<evidence type="ECO:0000313" key="3">
    <source>
        <dbReference type="Proteomes" id="UP000800981"/>
    </source>
</evidence>
<accession>A0ABX0GZ56</accession>
<gene>
    <name evidence="2" type="ORF">G9H71_20950</name>
</gene>
<evidence type="ECO:0000256" key="1">
    <source>
        <dbReference type="SAM" id="MobiDB-lite"/>
    </source>
</evidence>
<name>A0ABX0GZ56_9ACTN</name>
<dbReference type="InterPro" id="IPR013784">
    <property type="entry name" value="Carb-bd-like_fold"/>
</dbReference>
<sequence>MVDAHHQSTVAQQVARREVLRRAGLVGAAGAAAWAAPALTSTTAAYAVGSPPPGTDPDPNPTTGTLTGRIVDALTLAPLADATLRPSPGSNTVLATTDADGRFTLAGLAPGPRSFYVVRGLTGPASTHVQQLLDVTIVAGRQTVQNAYLVPFAPGVQRYTTVVAWQQGDLQFVLDAPTRAGGRAAVELTAGAALEDYVRVLRRGQGVDGDNVLVLQIDYGTTIPSSAFLLYANQVGGTPVPSTGAVARTYDNLAFGQIARAEVAAGPSGSPVWNIYRIDRSTAAPYALVNTLQPAPPVPPASNRYLVFAGTVPAATFTTPPITINVPAGTTSGALSSDAGGTQPYDVRGDYVDFVIDGVRRTGTWGHGTDVAPVPLTPGVHTFSLVIGAGGRGPFPNETIYLTAGRQLL</sequence>
<proteinExistence type="predicted"/>
<protein>
    <submittedName>
        <fullName evidence="2">Carboxypeptidase regulatory-like domain-containing protein</fullName>
    </submittedName>
</protein>